<dbReference type="Proteomes" id="UP000830454">
    <property type="component" value="Chromosome"/>
</dbReference>
<evidence type="ECO:0000313" key="1">
    <source>
        <dbReference type="EMBL" id="UOX33113.1"/>
    </source>
</evidence>
<accession>A0ABY4HKL0</accession>
<dbReference type="Pfam" id="PF11066">
    <property type="entry name" value="DUF2867"/>
    <property type="match status" value="1"/>
</dbReference>
<proteinExistence type="predicted"/>
<keyword evidence="2" id="KW-1185">Reference proteome</keyword>
<reference evidence="1" key="1">
    <citation type="submission" date="2021-12" db="EMBL/GenBank/DDBJ databases">
        <authorList>
            <person name="Cha I.-T."/>
            <person name="Lee K.-E."/>
            <person name="Park S.-J."/>
        </authorList>
    </citation>
    <scope>NUCLEOTIDE SEQUENCE</scope>
    <source>
        <strain evidence="1">YSM-43</strain>
    </source>
</reference>
<evidence type="ECO:0000313" key="2">
    <source>
        <dbReference type="Proteomes" id="UP000830454"/>
    </source>
</evidence>
<sequence>MDTVKSQLPKESLLNVNKQSYHYIDSFQGSIIDKEDIILPIDVLKAFFNTSPKWIETLFTFRNKLVRVFGLKITNKIQNKKEIVANLKGEPDEQIGIFKIFETSNQEIVLGENDKHLNFRVSLFIEKNKANITQKQITITTTVVFNNWFGKLYFFPVKPFHKIIVPVMLKETIKNLNQKIEANYNESTKY</sequence>
<name>A0ABY4HKL0_9FLAO</name>
<dbReference type="InterPro" id="IPR021295">
    <property type="entry name" value="DUF2867"/>
</dbReference>
<reference evidence="1" key="2">
    <citation type="submission" date="2022-04" db="EMBL/GenBank/DDBJ databases">
        <title>Complete Genome Sequence of Flavobacterium sediminilitoris YSM-43, Isolated from a Tidal Sediment.</title>
        <authorList>
            <person name="Lee P.A."/>
        </authorList>
    </citation>
    <scope>NUCLEOTIDE SEQUENCE</scope>
    <source>
        <strain evidence="1">YSM-43</strain>
    </source>
</reference>
<gene>
    <name evidence="1" type="ORF">LXD69_13830</name>
</gene>
<dbReference type="EMBL" id="CP090145">
    <property type="protein sequence ID" value="UOX33113.1"/>
    <property type="molecule type" value="Genomic_DNA"/>
</dbReference>
<organism evidence="1 2">
    <name type="scientific">Flavobacterium sediminilitoris</name>
    <dbReference type="NCBI Taxonomy" id="2024526"/>
    <lineage>
        <taxon>Bacteria</taxon>
        <taxon>Pseudomonadati</taxon>
        <taxon>Bacteroidota</taxon>
        <taxon>Flavobacteriia</taxon>
        <taxon>Flavobacteriales</taxon>
        <taxon>Flavobacteriaceae</taxon>
        <taxon>Flavobacterium</taxon>
    </lineage>
</organism>
<dbReference type="RefSeq" id="WP_246915834.1">
    <property type="nucleotide sequence ID" value="NZ_CP090145.1"/>
</dbReference>
<protein>
    <submittedName>
        <fullName evidence="1">DUF2867 domain-containing protein</fullName>
    </submittedName>
</protein>